<dbReference type="Proteomes" id="UP001283361">
    <property type="component" value="Unassembled WGS sequence"/>
</dbReference>
<keyword evidence="2" id="KW-1185">Reference proteome</keyword>
<evidence type="ECO:0000313" key="1">
    <source>
        <dbReference type="EMBL" id="KAK3774103.1"/>
    </source>
</evidence>
<gene>
    <name evidence="1" type="ORF">RRG08_030185</name>
</gene>
<evidence type="ECO:0000313" key="2">
    <source>
        <dbReference type="Proteomes" id="UP001283361"/>
    </source>
</evidence>
<comment type="caution">
    <text evidence="1">The sequence shown here is derived from an EMBL/GenBank/DDBJ whole genome shotgun (WGS) entry which is preliminary data.</text>
</comment>
<accession>A0AAE1DLS1</accession>
<sequence length="110" mass="12567">MTACFENATNSIYNTQPTRSTPKEENCFIPETIILQLSGPLQNYASEVCNPRPDGAQASFQPQMSPVGLHEVFQNRKWQEINGKKQRYHFEIFFLALFKSRFSIANIHGA</sequence>
<name>A0AAE1DLS1_9GAST</name>
<organism evidence="1 2">
    <name type="scientific">Elysia crispata</name>
    <name type="common">lettuce slug</name>
    <dbReference type="NCBI Taxonomy" id="231223"/>
    <lineage>
        <taxon>Eukaryota</taxon>
        <taxon>Metazoa</taxon>
        <taxon>Spiralia</taxon>
        <taxon>Lophotrochozoa</taxon>
        <taxon>Mollusca</taxon>
        <taxon>Gastropoda</taxon>
        <taxon>Heterobranchia</taxon>
        <taxon>Euthyneura</taxon>
        <taxon>Panpulmonata</taxon>
        <taxon>Sacoglossa</taxon>
        <taxon>Placobranchoidea</taxon>
        <taxon>Plakobranchidae</taxon>
        <taxon>Elysia</taxon>
    </lineage>
</organism>
<protein>
    <submittedName>
        <fullName evidence="1">Uncharacterized protein</fullName>
    </submittedName>
</protein>
<proteinExistence type="predicted"/>
<dbReference type="EMBL" id="JAWDGP010003469">
    <property type="protein sequence ID" value="KAK3774103.1"/>
    <property type="molecule type" value="Genomic_DNA"/>
</dbReference>
<dbReference type="AlphaFoldDB" id="A0AAE1DLS1"/>
<reference evidence="1" key="1">
    <citation type="journal article" date="2023" name="G3 (Bethesda)">
        <title>A reference genome for the long-term kleptoplast-retaining sea slug Elysia crispata morphotype clarki.</title>
        <authorList>
            <person name="Eastman K.E."/>
            <person name="Pendleton A.L."/>
            <person name="Shaikh M.A."/>
            <person name="Suttiyut T."/>
            <person name="Ogas R."/>
            <person name="Tomko P."/>
            <person name="Gavelis G."/>
            <person name="Widhalm J.R."/>
            <person name="Wisecaver J.H."/>
        </authorList>
    </citation>
    <scope>NUCLEOTIDE SEQUENCE</scope>
    <source>
        <strain evidence="1">ECLA1</strain>
    </source>
</reference>